<proteinExistence type="predicted"/>
<evidence type="ECO:0000313" key="2">
    <source>
        <dbReference type="EMBL" id="GEU78891.1"/>
    </source>
</evidence>
<accession>A0A6L2MY35</accession>
<comment type="caution">
    <text evidence="2">The sequence shown here is derived from an EMBL/GenBank/DDBJ whole genome shotgun (WGS) entry which is preliminary data.</text>
</comment>
<organism evidence="2">
    <name type="scientific">Tanacetum cinerariifolium</name>
    <name type="common">Dalmatian daisy</name>
    <name type="synonym">Chrysanthemum cinerariifolium</name>
    <dbReference type="NCBI Taxonomy" id="118510"/>
    <lineage>
        <taxon>Eukaryota</taxon>
        <taxon>Viridiplantae</taxon>
        <taxon>Streptophyta</taxon>
        <taxon>Embryophyta</taxon>
        <taxon>Tracheophyta</taxon>
        <taxon>Spermatophyta</taxon>
        <taxon>Magnoliopsida</taxon>
        <taxon>eudicotyledons</taxon>
        <taxon>Gunneridae</taxon>
        <taxon>Pentapetalae</taxon>
        <taxon>asterids</taxon>
        <taxon>campanulids</taxon>
        <taxon>Asterales</taxon>
        <taxon>Asteraceae</taxon>
        <taxon>Asteroideae</taxon>
        <taxon>Anthemideae</taxon>
        <taxon>Anthemidinae</taxon>
        <taxon>Tanacetum</taxon>
    </lineage>
</organism>
<sequence>LIKSWWMDLVRNILLMVLNEITNGGGLKLLDVIVKNWKIISSSTYPRGMQQSAEVRKNLSEKKKKKEEHLRLQQLDCSVRHLRMSECGCYFIEESKMVV</sequence>
<name>A0A6L2MY35_TANCI</name>
<feature type="non-terminal residue" evidence="2">
    <location>
        <position position="1"/>
    </location>
</feature>
<feature type="coiled-coil region" evidence="1">
    <location>
        <begin position="49"/>
        <end position="76"/>
    </location>
</feature>
<dbReference type="AlphaFoldDB" id="A0A6L2MY35"/>
<protein>
    <submittedName>
        <fullName evidence="2">Uncharacterized protein</fullName>
    </submittedName>
</protein>
<evidence type="ECO:0000256" key="1">
    <source>
        <dbReference type="SAM" id="Coils"/>
    </source>
</evidence>
<gene>
    <name evidence="2" type="ORF">Tci_050869</name>
</gene>
<reference evidence="2" key="1">
    <citation type="journal article" date="2019" name="Sci. Rep.">
        <title>Draft genome of Tanacetum cinerariifolium, the natural source of mosquito coil.</title>
        <authorList>
            <person name="Yamashiro T."/>
            <person name="Shiraishi A."/>
            <person name="Satake H."/>
            <person name="Nakayama K."/>
        </authorList>
    </citation>
    <scope>NUCLEOTIDE SEQUENCE</scope>
</reference>
<keyword evidence="1" id="KW-0175">Coiled coil</keyword>
<dbReference type="EMBL" id="BKCJ010007765">
    <property type="protein sequence ID" value="GEU78891.1"/>
    <property type="molecule type" value="Genomic_DNA"/>
</dbReference>